<name>A0ABD4Z4L9_9CREN</name>
<organism evidence="2 3">
    <name type="scientific">Ignisphaera cupida</name>
    <dbReference type="NCBI Taxonomy" id="3050454"/>
    <lineage>
        <taxon>Archaea</taxon>
        <taxon>Thermoproteota</taxon>
        <taxon>Thermoprotei</taxon>
        <taxon>Desulfurococcales</taxon>
        <taxon>Desulfurococcaceae</taxon>
        <taxon>Ignisphaera</taxon>
    </lineage>
</organism>
<dbReference type="SUPFAM" id="SSF81301">
    <property type="entry name" value="Nucleotidyltransferase"/>
    <property type="match status" value="1"/>
</dbReference>
<dbReference type="InterPro" id="IPR043519">
    <property type="entry name" value="NT_sf"/>
</dbReference>
<evidence type="ECO:0000259" key="1">
    <source>
        <dbReference type="Pfam" id="PF18765"/>
    </source>
</evidence>
<keyword evidence="3" id="KW-1185">Reference proteome</keyword>
<proteinExistence type="predicted"/>
<dbReference type="Pfam" id="PF18765">
    <property type="entry name" value="Polbeta"/>
    <property type="match status" value="1"/>
</dbReference>
<gene>
    <name evidence="2" type="ORF">QPL79_00860</name>
</gene>
<comment type="caution">
    <text evidence="2">The sequence shown here is derived from an EMBL/GenBank/DDBJ whole genome shotgun (WGS) entry which is preliminary data.</text>
</comment>
<dbReference type="Gene3D" id="3.30.460.10">
    <property type="entry name" value="Beta Polymerase, domain 2"/>
    <property type="match status" value="1"/>
</dbReference>
<dbReference type="CDD" id="cd05403">
    <property type="entry name" value="NT_KNTase_like"/>
    <property type="match status" value="1"/>
</dbReference>
<dbReference type="RefSeq" id="WP_285272895.1">
    <property type="nucleotide sequence ID" value="NZ_JASNVW010000001.1"/>
</dbReference>
<dbReference type="Proteomes" id="UP001529235">
    <property type="component" value="Unassembled WGS sequence"/>
</dbReference>
<dbReference type="InterPro" id="IPR041633">
    <property type="entry name" value="Polbeta"/>
</dbReference>
<dbReference type="PANTHER" id="PTHR43852">
    <property type="entry name" value="NUCLEOTIDYLTRANSFERASE"/>
    <property type="match status" value="1"/>
</dbReference>
<evidence type="ECO:0000313" key="3">
    <source>
        <dbReference type="Proteomes" id="UP001529235"/>
    </source>
</evidence>
<accession>A0ABD4Z4L9</accession>
<dbReference type="PANTHER" id="PTHR43852:SF3">
    <property type="entry name" value="NUCLEOTIDYLTRANSFERASE"/>
    <property type="match status" value="1"/>
</dbReference>
<protein>
    <submittedName>
        <fullName evidence="2">Nucleotidyltransferase domain-containing protein</fullName>
    </submittedName>
</protein>
<sequence length="124" mass="14443">MFWEYKYFRGGKEEKLNILKKALENENRVLLAIVFGSFVELESYRDIDVAIYTTDTSLDYLIELSIKLEERVGVPVDVVPLVELDPKFKWKILTKGVVIVEKVPGLYEALLNLVQDEMMLSKLW</sequence>
<dbReference type="AlphaFoldDB" id="A0ABD4Z4L9"/>
<dbReference type="EMBL" id="JASNVW010000001">
    <property type="protein sequence ID" value="MDK6027917.1"/>
    <property type="molecule type" value="Genomic_DNA"/>
</dbReference>
<dbReference type="InterPro" id="IPR052930">
    <property type="entry name" value="TA_antitoxin_MntA"/>
</dbReference>
<feature type="domain" description="Polymerase beta nucleotidyltransferase" evidence="1">
    <location>
        <begin position="19"/>
        <end position="102"/>
    </location>
</feature>
<evidence type="ECO:0000313" key="2">
    <source>
        <dbReference type="EMBL" id="MDK6027917.1"/>
    </source>
</evidence>
<reference evidence="2 3" key="1">
    <citation type="submission" date="2023-05" db="EMBL/GenBank/DDBJ databases">
        <title>A new hyperthermophilic archaea 'Ignisphaera cupida' sp. nov. and description of the family 'Ignisphaeraceae' fam. nov.</title>
        <authorList>
            <person name="Podosokorskaya O.A."/>
            <person name="Elcheninov A.G."/>
            <person name="Klukina A."/>
            <person name="Merkel A.Y."/>
        </authorList>
    </citation>
    <scope>NUCLEOTIDE SEQUENCE [LARGE SCALE GENOMIC DNA]</scope>
    <source>
        <strain evidence="2 3">4213-co</strain>
    </source>
</reference>